<protein>
    <submittedName>
        <fullName evidence="1">Uncharacterized protein</fullName>
    </submittedName>
</protein>
<sequence length="102" mass="11801">MKLREGMMSVRKSSLYENYYKELRLVDHQLSELNTLRQWSKHHKNRSSSDYMTSNPHSLLCHAVLDQQNQSQASADDLIDLSPDAVTLSTCHIKLINQTEIN</sequence>
<proteinExistence type="predicted"/>
<evidence type="ECO:0000313" key="1">
    <source>
        <dbReference type="EMBL" id="KGQ00670.1"/>
    </source>
</evidence>
<dbReference type="GeneID" id="26971247"/>
<dbReference type="Proteomes" id="UP000002059">
    <property type="component" value="Partially assembled WGS sequence"/>
</dbReference>
<dbReference type="AlphaFoldDB" id="A0A0A2V3I9"/>
<keyword evidence="2" id="KW-1185">Reference proteome</keyword>
<evidence type="ECO:0000313" key="2">
    <source>
        <dbReference type="Proteomes" id="UP000002059"/>
    </source>
</evidence>
<organism evidence="1 2">
    <name type="scientific">Paracoccidioides lutzii (strain ATCC MYA-826 / Pb01)</name>
    <name type="common">Paracoccidioides brasiliensis</name>
    <dbReference type="NCBI Taxonomy" id="502779"/>
    <lineage>
        <taxon>Eukaryota</taxon>
        <taxon>Fungi</taxon>
        <taxon>Dikarya</taxon>
        <taxon>Ascomycota</taxon>
        <taxon>Pezizomycotina</taxon>
        <taxon>Eurotiomycetes</taxon>
        <taxon>Eurotiomycetidae</taxon>
        <taxon>Onygenales</taxon>
        <taxon>Ajellomycetaceae</taxon>
        <taxon>Paracoccidioides</taxon>
    </lineage>
</organism>
<dbReference type="KEGG" id="pbl:PAAG_12667"/>
<dbReference type="RefSeq" id="XP_015702257.1">
    <property type="nucleotide sequence ID" value="XM_015848129.1"/>
</dbReference>
<dbReference type="HOGENOM" id="CLU_2278301_0_0_1"/>
<accession>A0A0A2V3I9</accession>
<dbReference type="EMBL" id="KN294048">
    <property type="protein sequence ID" value="KGQ00670.1"/>
    <property type="molecule type" value="Genomic_DNA"/>
</dbReference>
<gene>
    <name evidence="1" type="ORF">PAAG_12667</name>
</gene>
<dbReference type="VEuPathDB" id="FungiDB:PAAG_12667"/>
<reference evidence="1 2" key="1">
    <citation type="journal article" date="2011" name="PLoS Genet.">
        <title>Comparative genomic analysis of human fungal pathogens causing paracoccidioidomycosis.</title>
        <authorList>
            <person name="Desjardins C.A."/>
            <person name="Champion M.D."/>
            <person name="Holder J.W."/>
            <person name="Muszewska A."/>
            <person name="Goldberg J."/>
            <person name="Bailao A.M."/>
            <person name="Brigido M.M."/>
            <person name="Ferreira M.E."/>
            <person name="Garcia A.M."/>
            <person name="Grynberg M."/>
            <person name="Gujja S."/>
            <person name="Heiman D.I."/>
            <person name="Henn M.R."/>
            <person name="Kodira C.D."/>
            <person name="Leon-Narvaez H."/>
            <person name="Longo L.V."/>
            <person name="Ma L.J."/>
            <person name="Malavazi I."/>
            <person name="Matsuo A.L."/>
            <person name="Morais F.V."/>
            <person name="Pereira M."/>
            <person name="Rodriguez-Brito S."/>
            <person name="Sakthikumar S."/>
            <person name="Salem-Izacc S.M."/>
            <person name="Sykes S.M."/>
            <person name="Teixeira M.M."/>
            <person name="Vallejo M.C."/>
            <person name="Walter M.E."/>
            <person name="Yandava C."/>
            <person name="Young S."/>
            <person name="Zeng Q."/>
            <person name="Zucker J."/>
            <person name="Felipe M.S."/>
            <person name="Goldman G.H."/>
            <person name="Haas B.J."/>
            <person name="McEwen J.G."/>
            <person name="Nino-Vega G."/>
            <person name="Puccia R."/>
            <person name="San-Blas G."/>
            <person name="Soares C.M."/>
            <person name="Birren B.W."/>
            <person name="Cuomo C.A."/>
        </authorList>
    </citation>
    <scope>NUCLEOTIDE SEQUENCE [LARGE SCALE GENOMIC DNA]</scope>
    <source>
        <strain evidence="2">ATCC MYA-826 / Pb01</strain>
    </source>
</reference>
<name>A0A0A2V3I9_PARBA</name>